<comment type="caution">
    <text evidence="6">The sequence shown here is derived from an EMBL/GenBank/DDBJ whole genome shotgun (WGS) entry which is preliminary data.</text>
</comment>
<keyword evidence="3" id="KW-0597">Phosphoprotein</keyword>
<gene>
    <name evidence="6" type="ORF">IAA55_04365</name>
</gene>
<dbReference type="Pfam" id="PF04397">
    <property type="entry name" value="LytTR"/>
    <property type="match status" value="1"/>
</dbReference>
<evidence type="ECO:0000259" key="5">
    <source>
        <dbReference type="PROSITE" id="PS50930"/>
    </source>
</evidence>
<dbReference type="SMART" id="SM00850">
    <property type="entry name" value="LytTR"/>
    <property type="match status" value="1"/>
</dbReference>
<feature type="modified residue" description="4-aspartylphosphate" evidence="3">
    <location>
        <position position="55"/>
    </location>
</feature>
<dbReference type="AlphaFoldDB" id="A0A9D1E8S8"/>
<dbReference type="PROSITE" id="PS50110">
    <property type="entry name" value="RESPONSE_REGULATORY"/>
    <property type="match status" value="1"/>
</dbReference>
<dbReference type="GO" id="GO:0003677">
    <property type="term" value="F:DNA binding"/>
    <property type="evidence" value="ECO:0007669"/>
    <property type="project" value="InterPro"/>
</dbReference>
<dbReference type="Gene3D" id="2.40.50.1020">
    <property type="entry name" value="LytTr DNA-binding domain"/>
    <property type="match status" value="1"/>
</dbReference>
<dbReference type="InterPro" id="IPR046947">
    <property type="entry name" value="LytR-like"/>
</dbReference>
<dbReference type="Gene3D" id="3.40.50.2300">
    <property type="match status" value="1"/>
</dbReference>
<dbReference type="PANTHER" id="PTHR37299">
    <property type="entry name" value="TRANSCRIPTIONAL REGULATOR-RELATED"/>
    <property type="match status" value="1"/>
</dbReference>
<evidence type="ECO:0000313" key="7">
    <source>
        <dbReference type="Proteomes" id="UP000823912"/>
    </source>
</evidence>
<dbReference type="InterPro" id="IPR001789">
    <property type="entry name" value="Sig_transdc_resp-reg_receiver"/>
</dbReference>
<accession>A0A9D1E8S8</accession>
<dbReference type="Proteomes" id="UP000823912">
    <property type="component" value="Unassembled WGS sequence"/>
</dbReference>
<sequence length="231" mass="27268">MLIGICDDEISVLVTMRRMVKDYCGRNAVKAEIRLFASGAELAAQAEDLDLLFLDIEMPGLDGIAAGKILRKKNPHCKIVMVTCRDDRMREAFQLEACRFLSKPFDEEAFAEAMEGFEQSMAGCEKIELWEMRQLVRVRQREIIYVQTFDSYTEFIVGNRLMRSEKSLSALEEELDPKLFFRVNKKYIVNFRYIDSYGKGELTIREKTLIVSRRRKKEFERRYREFDLYFR</sequence>
<reference evidence="6" key="1">
    <citation type="submission" date="2020-10" db="EMBL/GenBank/DDBJ databases">
        <authorList>
            <person name="Gilroy R."/>
        </authorList>
    </citation>
    <scope>NUCLEOTIDE SEQUENCE</scope>
    <source>
        <strain evidence="6">ChiSjej5B23-6657</strain>
    </source>
</reference>
<dbReference type="GO" id="GO:0000156">
    <property type="term" value="F:phosphorelay response regulator activity"/>
    <property type="evidence" value="ECO:0007669"/>
    <property type="project" value="InterPro"/>
</dbReference>
<name>A0A9D1E8S8_9FIRM</name>
<protein>
    <recommendedName>
        <fullName evidence="1">Stage 0 sporulation protein A homolog</fullName>
    </recommendedName>
</protein>
<organism evidence="6 7">
    <name type="scientific">Candidatus Pullilachnospira gallistercoris</name>
    <dbReference type="NCBI Taxonomy" id="2840911"/>
    <lineage>
        <taxon>Bacteria</taxon>
        <taxon>Bacillati</taxon>
        <taxon>Bacillota</taxon>
        <taxon>Clostridia</taxon>
        <taxon>Lachnospirales</taxon>
        <taxon>Lachnospiraceae</taxon>
        <taxon>Lachnospiraceae incertae sedis</taxon>
        <taxon>Candidatus Pullilachnospira</taxon>
    </lineage>
</organism>
<comment type="function">
    <text evidence="2">May play the central regulatory role in sporulation. It may be an element of the effector pathway responsible for the activation of sporulation genes in response to nutritional stress. Spo0A may act in concert with spo0H (a sigma factor) to control the expression of some genes that are critical to the sporulation process.</text>
</comment>
<evidence type="ECO:0000313" key="6">
    <source>
        <dbReference type="EMBL" id="HIR70495.1"/>
    </source>
</evidence>
<dbReference type="Pfam" id="PF00072">
    <property type="entry name" value="Response_reg"/>
    <property type="match status" value="1"/>
</dbReference>
<evidence type="ECO:0000256" key="2">
    <source>
        <dbReference type="ARBA" id="ARBA00024867"/>
    </source>
</evidence>
<dbReference type="SMART" id="SM00448">
    <property type="entry name" value="REC"/>
    <property type="match status" value="1"/>
</dbReference>
<reference evidence="6" key="2">
    <citation type="journal article" date="2021" name="PeerJ">
        <title>Extensive microbial diversity within the chicken gut microbiome revealed by metagenomics and culture.</title>
        <authorList>
            <person name="Gilroy R."/>
            <person name="Ravi A."/>
            <person name="Getino M."/>
            <person name="Pursley I."/>
            <person name="Horton D.L."/>
            <person name="Alikhan N.F."/>
            <person name="Baker D."/>
            <person name="Gharbi K."/>
            <person name="Hall N."/>
            <person name="Watson M."/>
            <person name="Adriaenssens E.M."/>
            <person name="Foster-Nyarko E."/>
            <person name="Jarju S."/>
            <person name="Secka A."/>
            <person name="Antonio M."/>
            <person name="Oren A."/>
            <person name="Chaudhuri R.R."/>
            <person name="La Ragione R."/>
            <person name="Hildebrand F."/>
            <person name="Pallen M.J."/>
        </authorList>
    </citation>
    <scope>NUCLEOTIDE SEQUENCE</scope>
    <source>
        <strain evidence="6">ChiSjej5B23-6657</strain>
    </source>
</reference>
<feature type="domain" description="Response regulatory" evidence="4">
    <location>
        <begin position="2"/>
        <end position="118"/>
    </location>
</feature>
<evidence type="ECO:0000256" key="1">
    <source>
        <dbReference type="ARBA" id="ARBA00018672"/>
    </source>
</evidence>
<dbReference type="PROSITE" id="PS50930">
    <property type="entry name" value="HTH_LYTTR"/>
    <property type="match status" value="1"/>
</dbReference>
<feature type="domain" description="HTH LytTR-type" evidence="5">
    <location>
        <begin position="133"/>
        <end position="225"/>
    </location>
</feature>
<proteinExistence type="predicted"/>
<evidence type="ECO:0000259" key="4">
    <source>
        <dbReference type="PROSITE" id="PS50110"/>
    </source>
</evidence>
<dbReference type="InterPro" id="IPR011006">
    <property type="entry name" value="CheY-like_superfamily"/>
</dbReference>
<dbReference type="PANTHER" id="PTHR37299:SF1">
    <property type="entry name" value="STAGE 0 SPORULATION PROTEIN A HOMOLOG"/>
    <property type="match status" value="1"/>
</dbReference>
<dbReference type="SUPFAM" id="SSF52172">
    <property type="entry name" value="CheY-like"/>
    <property type="match status" value="1"/>
</dbReference>
<evidence type="ECO:0000256" key="3">
    <source>
        <dbReference type="PROSITE-ProRule" id="PRU00169"/>
    </source>
</evidence>
<dbReference type="EMBL" id="DVHM01000071">
    <property type="protein sequence ID" value="HIR70495.1"/>
    <property type="molecule type" value="Genomic_DNA"/>
</dbReference>
<dbReference type="InterPro" id="IPR007492">
    <property type="entry name" value="LytTR_DNA-bd_dom"/>
</dbReference>